<evidence type="ECO:0000313" key="7">
    <source>
        <dbReference type="EMBL" id="RAY12200.1"/>
    </source>
</evidence>
<dbReference type="AlphaFoldDB" id="A0A365GZE2"/>
<evidence type="ECO:0000256" key="1">
    <source>
        <dbReference type="ARBA" id="ARBA00009481"/>
    </source>
</evidence>
<dbReference type="PANTHER" id="PTHR12526:SF640">
    <property type="entry name" value="COLANIC ACID BIOSYNTHESIS GLYCOSYLTRANSFERASE WCAL-RELATED"/>
    <property type="match status" value="1"/>
</dbReference>
<keyword evidence="3 7" id="KW-0808">Transferase</keyword>
<dbReference type="PANTHER" id="PTHR12526">
    <property type="entry name" value="GLYCOSYLTRANSFERASE"/>
    <property type="match status" value="1"/>
</dbReference>
<dbReference type="InterPro" id="IPR001296">
    <property type="entry name" value="Glyco_trans_1"/>
</dbReference>
<dbReference type="GO" id="GO:0016757">
    <property type="term" value="F:glycosyltransferase activity"/>
    <property type="evidence" value="ECO:0007669"/>
    <property type="project" value="UniProtKB-KW"/>
</dbReference>
<protein>
    <submittedName>
        <fullName evidence="7">Glycosyltransferase family 1 protein</fullName>
    </submittedName>
</protein>
<name>A0A365GZE2_9ACTN</name>
<evidence type="ECO:0000256" key="2">
    <source>
        <dbReference type="ARBA" id="ARBA00022676"/>
    </source>
</evidence>
<dbReference type="Gene3D" id="3.40.50.2000">
    <property type="entry name" value="Glycogen Phosphorylase B"/>
    <property type="match status" value="2"/>
</dbReference>
<proteinExistence type="inferred from homology"/>
<feature type="domain" description="Glycosyltransferase subfamily 4-like N-terminal" evidence="6">
    <location>
        <begin position="19"/>
        <end position="179"/>
    </location>
</feature>
<gene>
    <name evidence="7" type="ORF">DPM19_26115</name>
</gene>
<comment type="similarity">
    <text evidence="1">Belongs to the glycosyltransferase group 1 family. Glycosyltransferase 4 subfamily.</text>
</comment>
<feature type="domain" description="Glycosyl transferase family 1" evidence="5">
    <location>
        <begin position="183"/>
        <end position="331"/>
    </location>
</feature>
<dbReference type="Pfam" id="PF00534">
    <property type="entry name" value="Glycos_transf_1"/>
    <property type="match status" value="1"/>
</dbReference>
<comment type="caution">
    <text evidence="7">The sequence shown here is derived from an EMBL/GenBank/DDBJ whole genome shotgun (WGS) entry which is preliminary data.</text>
</comment>
<feature type="region of interest" description="Disordered" evidence="4">
    <location>
        <begin position="408"/>
        <end position="436"/>
    </location>
</feature>
<dbReference type="SUPFAM" id="SSF53756">
    <property type="entry name" value="UDP-Glycosyltransferase/glycogen phosphorylase"/>
    <property type="match status" value="1"/>
</dbReference>
<dbReference type="EMBL" id="QLYX01000014">
    <property type="protein sequence ID" value="RAY12200.1"/>
    <property type="molecule type" value="Genomic_DNA"/>
</dbReference>
<evidence type="ECO:0000259" key="6">
    <source>
        <dbReference type="Pfam" id="PF13439"/>
    </source>
</evidence>
<keyword evidence="2" id="KW-0328">Glycosyltransferase</keyword>
<organism evidence="7 8">
    <name type="scientific">Actinomadura craniellae</name>
    <dbReference type="NCBI Taxonomy" id="2231787"/>
    <lineage>
        <taxon>Bacteria</taxon>
        <taxon>Bacillati</taxon>
        <taxon>Actinomycetota</taxon>
        <taxon>Actinomycetes</taxon>
        <taxon>Streptosporangiales</taxon>
        <taxon>Thermomonosporaceae</taxon>
        <taxon>Actinomadura</taxon>
    </lineage>
</organism>
<accession>A0A365GZE2</accession>
<keyword evidence="8" id="KW-1185">Reference proteome</keyword>
<reference evidence="7 8" key="1">
    <citation type="submission" date="2018-06" db="EMBL/GenBank/DDBJ databases">
        <title>Actinomadura craniellae sp. nov. isolated from marine sponge Craniella sp.</title>
        <authorList>
            <person name="Li L."/>
            <person name="Xu Q.H."/>
            <person name="Lin H.W."/>
            <person name="Lu Y.H."/>
        </authorList>
    </citation>
    <scope>NUCLEOTIDE SEQUENCE [LARGE SCALE GENOMIC DNA]</scope>
    <source>
        <strain evidence="7 8">LHW63021</strain>
    </source>
</reference>
<dbReference type="OrthoDB" id="9806887at2"/>
<dbReference type="Pfam" id="PF13439">
    <property type="entry name" value="Glyco_transf_4"/>
    <property type="match status" value="1"/>
</dbReference>
<evidence type="ECO:0000259" key="5">
    <source>
        <dbReference type="Pfam" id="PF00534"/>
    </source>
</evidence>
<evidence type="ECO:0000256" key="3">
    <source>
        <dbReference type="ARBA" id="ARBA00022679"/>
    </source>
</evidence>
<dbReference type="InterPro" id="IPR028098">
    <property type="entry name" value="Glyco_trans_4-like_N"/>
</dbReference>
<dbReference type="CDD" id="cd03801">
    <property type="entry name" value="GT4_PimA-like"/>
    <property type="match status" value="1"/>
</dbReference>
<dbReference type="RefSeq" id="WP_111870691.1">
    <property type="nucleotide sequence ID" value="NZ_QLYX01000014.1"/>
</dbReference>
<sequence>MTLRLAIVNWRDPWHPAAGGAERYAWELARRLAGRGARVRYVTCRAPGQARRERVEGVEFVRMGGRFTVYPLVLLWTLFHRRSVDAVIDCQNGIPFFTPWALPRRVPVLCAVFHVHDEQFGLYFPGWLARVGRTLEGPVARWTYRRHACTAISLTTRAALRERLGWTGPIYIVPVGVDVPAAPEPVPEPEGGPELVCVTRLVPHKRVDLLLDLADRLRARWPDLRVRVIGRGPEGDRLAKEVAARGLGDVVVLHGFVPEDEKTALLARADLHLSTSRGEGWGLSVAEAAALGVPSVAYDVEGLRDAVRDGVTGWLVPAGGELAEVVERALAELADPGCRAALAGACRRWAAEFDWDRTADRMAELLEASVRAGSAATGDDDAHVVSGYGGPQPRVVEGPVRDEIFREPGAAATARPATPLERLLGRPGDGWSDKHG</sequence>
<evidence type="ECO:0000313" key="8">
    <source>
        <dbReference type="Proteomes" id="UP000251891"/>
    </source>
</evidence>
<feature type="compositionally biased region" description="Low complexity" evidence="4">
    <location>
        <begin position="410"/>
        <end position="419"/>
    </location>
</feature>
<dbReference type="Proteomes" id="UP000251891">
    <property type="component" value="Unassembled WGS sequence"/>
</dbReference>
<evidence type="ECO:0000256" key="4">
    <source>
        <dbReference type="SAM" id="MobiDB-lite"/>
    </source>
</evidence>